<dbReference type="Proteomes" id="UP000003416">
    <property type="component" value="Unassembled WGS sequence"/>
</dbReference>
<proteinExistence type="predicted"/>
<evidence type="ECO:0000313" key="1">
    <source>
        <dbReference type="EMBL" id="EGF56460.1"/>
    </source>
</evidence>
<dbReference type="STRING" id="763034.HMPREF9446_02235"/>
<accession>F3PU15</accession>
<dbReference type="HOGENOM" id="CLU_3284900_0_0_10"/>
<comment type="caution">
    <text evidence="1">The sequence shown here is derived from an EMBL/GenBank/DDBJ whole genome shotgun (WGS) entry which is preliminary data.</text>
</comment>
<name>F3PU15_9BACE</name>
<sequence>MGSLVQSAPEILLPDRKIMEERLYVTDLCTIFATIKQENR</sequence>
<reference evidence="1 2" key="1">
    <citation type="submission" date="2011-02" db="EMBL/GenBank/DDBJ databases">
        <authorList>
            <person name="Weinstock G."/>
            <person name="Sodergren E."/>
            <person name="Clifton S."/>
            <person name="Fulton L."/>
            <person name="Fulton B."/>
            <person name="Courtney L."/>
            <person name="Fronick C."/>
            <person name="Harrison M."/>
            <person name="Strong C."/>
            <person name="Farmer C."/>
            <person name="Delahaunty K."/>
            <person name="Markovic C."/>
            <person name="Hall O."/>
            <person name="Minx P."/>
            <person name="Tomlinson C."/>
            <person name="Mitreva M."/>
            <person name="Hou S."/>
            <person name="Chen J."/>
            <person name="Wollam A."/>
            <person name="Pepin K.H."/>
            <person name="Johnson M."/>
            <person name="Bhonagiri V."/>
            <person name="Zhang X."/>
            <person name="Suruliraj S."/>
            <person name="Warren W."/>
            <person name="Chinwalla A."/>
            <person name="Mardis E.R."/>
            <person name="Wilson R.K."/>
        </authorList>
    </citation>
    <scope>NUCLEOTIDE SEQUENCE [LARGE SCALE GENOMIC DNA]</scope>
    <source>
        <strain evidence="1 2">YIT 12057</strain>
    </source>
</reference>
<keyword evidence="2" id="KW-1185">Reference proteome</keyword>
<dbReference type="EMBL" id="AFBN01000040">
    <property type="protein sequence ID" value="EGF56460.1"/>
    <property type="molecule type" value="Genomic_DNA"/>
</dbReference>
<gene>
    <name evidence="1" type="ORF">HMPREF9446_02235</name>
</gene>
<dbReference type="AlphaFoldDB" id="F3PU15"/>
<protein>
    <submittedName>
        <fullName evidence="1">Uncharacterized protein</fullName>
    </submittedName>
</protein>
<organism evidence="1 2">
    <name type="scientific">Bacteroides fluxus YIT 12057</name>
    <dbReference type="NCBI Taxonomy" id="763034"/>
    <lineage>
        <taxon>Bacteria</taxon>
        <taxon>Pseudomonadati</taxon>
        <taxon>Bacteroidota</taxon>
        <taxon>Bacteroidia</taxon>
        <taxon>Bacteroidales</taxon>
        <taxon>Bacteroidaceae</taxon>
        <taxon>Bacteroides</taxon>
    </lineage>
</organism>
<evidence type="ECO:0000313" key="2">
    <source>
        <dbReference type="Proteomes" id="UP000003416"/>
    </source>
</evidence>